<keyword evidence="4 6" id="KW-1133">Transmembrane helix</keyword>
<dbReference type="AlphaFoldDB" id="A0A6B2M5B9"/>
<evidence type="ECO:0000259" key="7">
    <source>
        <dbReference type="Pfam" id="PF01578"/>
    </source>
</evidence>
<feature type="transmembrane region" description="Helical" evidence="6">
    <location>
        <begin position="346"/>
        <end position="368"/>
    </location>
</feature>
<dbReference type="InterPro" id="IPR002541">
    <property type="entry name" value="Cyt_c_assembly"/>
</dbReference>
<dbReference type="GO" id="GO:0017004">
    <property type="term" value="P:cytochrome complex assembly"/>
    <property type="evidence" value="ECO:0007669"/>
    <property type="project" value="UniProtKB-KW"/>
</dbReference>
<evidence type="ECO:0000256" key="3">
    <source>
        <dbReference type="ARBA" id="ARBA00022748"/>
    </source>
</evidence>
<feature type="domain" description="Cytochrome c assembly protein" evidence="7">
    <location>
        <begin position="375"/>
        <end position="577"/>
    </location>
</feature>
<keyword evidence="9" id="KW-1185">Reference proteome</keyword>
<keyword evidence="5 6" id="KW-0472">Membrane</keyword>
<keyword evidence="2 6" id="KW-0812">Transmembrane</keyword>
<dbReference type="Proteomes" id="UP000478417">
    <property type="component" value="Unassembled WGS sequence"/>
</dbReference>
<dbReference type="Pfam" id="PF01578">
    <property type="entry name" value="Cytochrom_C_asm"/>
    <property type="match status" value="1"/>
</dbReference>
<feature type="transmembrane region" description="Helical" evidence="6">
    <location>
        <begin position="402"/>
        <end position="422"/>
    </location>
</feature>
<dbReference type="PANTHER" id="PTHR30071">
    <property type="entry name" value="HEME EXPORTER PROTEIN C"/>
    <property type="match status" value="1"/>
</dbReference>
<evidence type="ECO:0000256" key="4">
    <source>
        <dbReference type="ARBA" id="ARBA00022989"/>
    </source>
</evidence>
<feature type="transmembrane region" description="Helical" evidence="6">
    <location>
        <begin position="442"/>
        <end position="468"/>
    </location>
</feature>
<gene>
    <name evidence="8" type="primary">ccsA</name>
    <name evidence="8" type="ORF">G0Q06_12685</name>
</gene>
<organism evidence="8 9">
    <name type="scientific">Oceanipulchritudo coccoides</name>
    <dbReference type="NCBI Taxonomy" id="2706888"/>
    <lineage>
        <taxon>Bacteria</taxon>
        <taxon>Pseudomonadati</taxon>
        <taxon>Verrucomicrobiota</taxon>
        <taxon>Opitutia</taxon>
        <taxon>Puniceicoccales</taxon>
        <taxon>Oceanipulchritudinaceae</taxon>
        <taxon>Oceanipulchritudo</taxon>
    </lineage>
</organism>
<evidence type="ECO:0000256" key="1">
    <source>
        <dbReference type="ARBA" id="ARBA00004141"/>
    </source>
</evidence>
<keyword evidence="3" id="KW-0201">Cytochrome c-type biogenesis</keyword>
<accession>A0A6B2M5B9</accession>
<evidence type="ECO:0000256" key="6">
    <source>
        <dbReference type="SAM" id="Phobius"/>
    </source>
</evidence>
<proteinExistence type="predicted"/>
<reference evidence="8 9" key="1">
    <citation type="submission" date="2020-02" db="EMBL/GenBank/DDBJ databases">
        <title>Albibacoteraceae fam. nov., the first described family within the subdivision 4 Verrucomicrobia.</title>
        <authorList>
            <person name="Xi F."/>
        </authorList>
    </citation>
    <scope>NUCLEOTIDE SEQUENCE [LARGE SCALE GENOMIC DNA]</scope>
    <source>
        <strain evidence="8 9">CK1056</strain>
    </source>
</reference>
<feature type="transmembrane region" description="Helical" evidence="6">
    <location>
        <begin position="525"/>
        <end position="542"/>
    </location>
</feature>
<dbReference type="GO" id="GO:0005886">
    <property type="term" value="C:plasma membrane"/>
    <property type="evidence" value="ECO:0007669"/>
    <property type="project" value="TreeGrafter"/>
</dbReference>
<evidence type="ECO:0000313" key="9">
    <source>
        <dbReference type="Proteomes" id="UP000478417"/>
    </source>
</evidence>
<comment type="caution">
    <text evidence="8">The sequence shown here is derived from an EMBL/GenBank/DDBJ whole genome shotgun (WGS) entry which is preliminary data.</text>
</comment>
<feature type="transmembrane region" description="Helical" evidence="6">
    <location>
        <begin position="554"/>
        <end position="579"/>
    </location>
</feature>
<dbReference type="InterPro" id="IPR045062">
    <property type="entry name" value="Cyt_c_biogenesis_CcsA/CcmC"/>
</dbReference>
<protein>
    <submittedName>
        <fullName evidence="8">Cytochrome c biogenesis protein CcsA</fullName>
    </submittedName>
</protein>
<feature type="transmembrane region" description="Helical" evidence="6">
    <location>
        <begin position="488"/>
        <end position="510"/>
    </location>
</feature>
<dbReference type="RefSeq" id="WP_163966700.1">
    <property type="nucleotide sequence ID" value="NZ_JAAGNX010000003.1"/>
</dbReference>
<feature type="transmembrane region" description="Helical" evidence="6">
    <location>
        <begin position="374"/>
        <end position="395"/>
    </location>
</feature>
<comment type="subcellular location">
    <subcellularLocation>
        <location evidence="1">Membrane</location>
        <topology evidence="1">Multi-pass membrane protein</topology>
    </subcellularLocation>
</comment>
<evidence type="ECO:0000256" key="2">
    <source>
        <dbReference type="ARBA" id="ARBA00022692"/>
    </source>
</evidence>
<feature type="transmembrane region" description="Helical" evidence="6">
    <location>
        <begin position="585"/>
        <end position="604"/>
    </location>
</feature>
<dbReference type="PANTHER" id="PTHR30071:SF1">
    <property type="entry name" value="CYTOCHROME B_B6 PROTEIN-RELATED"/>
    <property type="match status" value="1"/>
</dbReference>
<sequence length="607" mass="67461">MSLLSTLKTVRGWVILGIFILAGLFFLKDVRSPSYPDNWELGRLAALPVQEGGRIKPVDTIARTSLMMIAGKQTYRDANGSKHDAIEWFAELILNPQSAANRQVFRIDHPDLVGLLGFHNEERKYFSLAEISPHFDSLREQFANVPEESHQQTTFDKALIKLQNSIGLYDRVAYIFVPPPFFGNAQGTYQMIDRVFQDRASAEPGSEQFETVNNALRLFAGQFSQLAQGAHVQAIPPAVDNLAGEWESLGGSLLTTIQSGAIDPVVEGWAELSVAFQNSDPFRFSAALDKLESLYDSRTDERAAKTDFETFFNNFAPFYYSMELYVLIFIVAAFSWMGWSKPLAKTAFWLLMAAFLVHTFGMVARIYIQARPPVTNLYSSAIFVSWAAIPLCLYLERRALNGIAAAAAALLGFSTLIIAHHLSFSGDTMEMMRAVLDSNFWLATHVPTVTLGYSATFLAGLIAFLYIVRSTLFGGVDKETEKLANGMVYGSVCFALLFSFVGTVLGGIWADQSWGRFWGWDPKENGALMIVLWNAVVLHARWGKAASTMGIMQLAIVGNIITAWSWFGTNMLGVGLHSYGFMDAAFLWLMIFILSQVLVILLGYKKT</sequence>
<dbReference type="EMBL" id="JAAGNX010000003">
    <property type="protein sequence ID" value="NDV63314.1"/>
    <property type="molecule type" value="Genomic_DNA"/>
</dbReference>
<evidence type="ECO:0000313" key="8">
    <source>
        <dbReference type="EMBL" id="NDV63314.1"/>
    </source>
</evidence>
<name>A0A6B2M5B9_9BACT</name>
<feature type="transmembrane region" description="Helical" evidence="6">
    <location>
        <begin position="12"/>
        <end position="28"/>
    </location>
</feature>
<feature type="transmembrane region" description="Helical" evidence="6">
    <location>
        <begin position="318"/>
        <end position="339"/>
    </location>
</feature>
<dbReference type="GO" id="GO:0020037">
    <property type="term" value="F:heme binding"/>
    <property type="evidence" value="ECO:0007669"/>
    <property type="project" value="InterPro"/>
</dbReference>
<evidence type="ECO:0000256" key="5">
    <source>
        <dbReference type="ARBA" id="ARBA00023136"/>
    </source>
</evidence>